<dbReference type="EMBL" id="FODE01000006">
    <property type="protein sequence ID" value="SEN42782.1"/>
    <property type="molecule type" value="Genomic_DNA"/>
</dbReference>
<name>A0A1H8GFL3_9RHOB</name>
<gene>
    <name evidence="2" type="ORF">SAMN04489859_1006165</name>
</gene>
<dbReference type="STRING" id="34002.SAMN04489859_1006165"/>
<sequence length="245" mass="27449">MTGATGWVHVQQFMESVIEALRDTRPFEEPETDNIFAACAAREAHEHALSASACERVWPFLVQQHAQGRAWVLLGSGATVPAWPSLFTVCQPAQPVGMALDLTIGTVGSARWAVEPEDFSGPEDWLDESEVQHAARHGPFIGCPIVLDRQACKTDLYELRHGRRATGDEIKFWVREMREQGGRPTRDLVSEEYRRSYPGASDESFEAFWRSIAEEIQLPRSGGRSSKAEKQMTAEFLARKPHPET</sequence>
<dbReference type="Proteomes" id="UP000199054">
    <property type="component" value="Unassembled WGS sequence"/>
</dbReference>
<evidence type="ECO:0000313" key="3">
    <source>
        <dbReference type="Proteomes" id="UP000199054"/>
    </source>
</evidence>
<feature type="region of interest" description="Disordered" evidence="1">
    <location>
        <begin position="219"/>
        <end position="245"/>
    </location>
</feature>
<evidence type="ECO:0000256" key="1">
    <source>
        <dbReference type="SAM" id="MobiDB-lite"/>
    </source>
</evidence>
<keyword evidence="3" id="KW-1185">Reference proteome</keyword>
<dbReference type="AlphaFoldDB" id="A0A1H8GFL3"/>
<accession>A0A1H8GFL3</accession>
<protein>
    <submittedName>
        <fullName evidence="2">Uncharacterized protein</fullName>
    </submittedName>
</protein>
<organism evidence="2 3">
    <name type="scientific">Paracoccus alcaliphilus</name>
    <dbReference type="NCBI Taxonomy" id="34002"/>
    <lineage>
        <taxon>Bacteria</taxon>
        <taxon>Pseudomonadati</taxon>
        <taxon>Pseudomonadota</taxon>
        <taxon>Alphaproteobacteria</taxon>
        <taxon>Rhodobacterales</taxon>
        <taxon>Paracoccaceae</taxon>
        <taxon>Paracoccus</taxon>
    </lineage>
</organism>
<reference evidence="2 3" key="1">
    <citation type="submission" date="2016-10" db="EMBL/GenBank/DDBJ databases">
        <authorList>
            <person name="de Groot N.N."/>
        </authorList>
    </citation>
    <scope>NUCLEOTIDE SEQUENCE [LARGE SCALE GENOMIC DNA]</scope>
    <source>
        <strain evidence="2 3">DSM 8512</strain>
    </source>
</reference>
<proteinExistence type="predicted"/>
<evidence type="ECO:0000313" key="2">
    <source>
        <dbReference type="EMBL" id="SEN42782.1"/>
    </source>
</evidence>
<feature type="compositionally biased region" description="Basic and acidic residues" evidence="1">
    <location>
        <begin position="226"/>
        <end position="245"/>
    </location>
</feature>
<dbReference type="RefSeq" id="WP_090611066.1">
    <property type="nucleotide sequence ID" value="NZ_CP067124.1"/>
</dbReference>